<evidence type="ECO:0000256" key="1">
    <source>
        <dbReference type="SAM" id="MobiDB-lite"/>
    </source>
</evidence>
<accession>A0A7S3TPE6</accession>
<reference evidence="2" key="1">
    <citation type="submission" date="2021-01" db="EMBL/GenBank/DDBJ databases">
        <authorList>
            <person name="Corre E."/>
            <person name="Pelletier E."/>
            <person name="Niang G."/>
            <person name="Scheremetjew M."/>
            <person name="Finn R."/>
            <person name="Kale V."/>
            <person name="Holt S."/>
            <person name="Cochrane G."/>
            <person name="Meng A."/>
            <person name="Brown T."/>
            <person name="Cohen L."/>
        </authorList>
    </citation>
    <scope>NUCLEOTIDE SEQUENCE</scope>
    <source>
        <strain evidence="2">379</strain>
    </source>
</reference>
<name>A0A7S3TPE6_EMIHU</name>
<proteinExistence type="predicted"/>
<protein>
    <submittedName>
        <fullName evidence="2">Uncharacterized protein</fullName>
    </submittedName>
</protein>
<feature type="region of interest" description="Disordered" evidence="1">
    <location>
        <begin position="36"/>
        <end position="58"/>
    </location>
</feature>
<gene>
    <name evidence="2" type="ORF">EHUX00137_LOCUS41094</name>
</gene>
<organism evidence="2">
    <name type="scientific">Emiliania huxleyi</name>
    <name type="common">Coccolithophore</name>
    <name type="synonym">Pontosphaera huxleyi</name>
    <dbReference type="NCBI Taxonomy" id="2903"/>
    <lineage>
        <taxon>Eukaryota</taxon>
        <taxon>Haptista</taxon>
        <taxon>Haptophyta</taxon>
        <taxon>Prymnesiophyceae</taxon>
        <taxon>Isochrysidales</taxon>
        <taxon>Noelaerhabdaceae</taxon>
        <taxon>Emiliania</taxon>
    </lineage>
</organism>
<dbReference type="EMBL" id="HBIR01052659">
    <property type="protein sequence ID" value="CAE0588773.1"/>
    <property type="molecule type" value="Transcribed_RNA"/>
</dbReference>
<sequence length="207" mass="20226">MHSSRKNKPQRCSVCGGIGHKSRTCQQATTYVTSTGAPAGYMPGRQQQPQPPSVEVPSASAVAMPTPLGSYVPGRAPPAELGAGVAEPGPAALPVAVAVGADSSEASPISPSAAASSALMPLAAVPALPPVVPVSTAGPAATGTLPVPSAPEQAPPAVETVPVLPKAMTDQVKQEPPRAVAPVVGAEEAAAANPIIPMPVAAAVNAA</sequence>
<dbReference type="AlphaFoldDB" id="A0A7S3TPE6"/>
<evidence type="ECO:0000313" key="2">
    <source>
        <dbReference type="EMBL" id="CAE0588773.1"/>
    </source>
</evidence>